<dbReference type="RefSeq" id="WP_305010751.1">
    <property type="nucleotide sequence ID" value="NZ_JAUQSX010000003.1"/>
</dbReference>
<keyword evidence="2" id="KW-1185">Reference proteome</keyword>
<reference evidence="1" key="1">
    <citation type="submission" date="2023-07" db="EMBL/GenBank/DDBJ databases">
        <authorList>
            <person name="Kim M.K."/>
        </authorList>
    </citation>
    <scope>NUCLEOTIDE SEQUENCE</scope>
    <source>
        <strain evidence="1">M29</strain>
    </source>
</reference>
<evidence type="ECO:0000313" key="1">
    <source>
        <dbReference type="EMBL" id="MDO7846061.1"/>
    </source>
</evidence>
<protein>
    <submittedName>
        <fullName evidence="1">Uncharacterized protein</fullName>
    </submittedName>
</protein>
<evidence type="ECO:0000313" key="2">
    <source>
        <dbReference type="Proteomes" id="UP001167796"/>
    </source>
</evidence>
<dbReference type="Proteomes" id="UP001167796">
    <property type="component" value="Unassembled WGS sequence"/>
</dbReference>
<dbReference type="EMBL" id="JAUQSX010000003">
    <property type="protein sequence ID" value="MDO7846061.1"/>
    <property type="molecule type" value="Genomic_DNA"/>
</dbReference>
<gene>
    <name evidence="1" type="ORF">Q5H92_06825</name>
</gene>
<organism evidence="1 2">
    <name type="scientific">Hymenobacter mellowenesis</name>
    <dbReference type="NCBI Taxonomy" id="3063995"/>
    <lineage>
        <taxon>Bacteria</taxon>
        <taxon>Pseudomonadati</taxon>
        <taxon>Bacteroidota</taxon>
        <taxon>Cytophagia</taxon>
        <taxon>Cytophagales</taxon>
        <taxon>Hymenobacteraceae</taxon>
        <taxon>Hymenobacter</taxon>
    </lineage>
</organism>
<accession>A0ABT9A897</accession>
<comment type="caution">
    <text evidence="1">The sequence shown here is derived from an EMBL/GenBank/DDBJ whole genome shotgun (WGS) entry which is preliminary data.</text>
</comment>
<proteinExistence type="predicted"/>
<name>A0ABT9A897_9BACT</name>
<sequence length="110" mass="12101">MAALNAAAQAAPQSTLKYGKYGCTASKYNGSYYEFIPHGSFTINPDGTYFYSGFAKPSKGKFTVDKAGNLLFIGGYLDKGKAEKIDRPNKFFLVFPTIPDNRWTCSCVDK</sequence>